<dbReference type="RefSeq" id="WP_075671593.1">
    <property type="nucleotide sequence ID" value="NZ_CP045008.1"/>
</dbReference>
<reference evidence="3 4" key="1">
    <citation type="submission" date="2020-01" db="EMBL/GenBank/DDBJ databases">
        <title>The genomic epidemiology of tigecycline resistance gene tet(X) variants in a swine farm in China.</title>
        <authorList>
            <person name="Peng K."/>
            <person name="Li R."/>
        </authorList>
    </citation>
    <scope>NUCLEOTIDE SEQUENCE [LARGE SCALE GENOMIC DNA]</scope>
    <source>
        <strain evidence="3 4">ZF1</strain>
    </source>
</reference>
<evidence type="ECO:0000256" key="1">
    <source>
        <dbReference type="SAM" id="Phobius"/>
    </source>
</evidence>
<dbReference type="Proteomes" id="UP000501338">
    <property type="component" value="Chromosome"/>
</dbReference>
<evidence type="ECO:0000313" key="5">
    <source>
        <dbReference type="Proteomes" id="UP000612266"/>
    </source>
</evidence>
<feature type="transmembrane region" description="Helical" evidence="1">
    <location>
        <begin position="207"/>
        <end position="226"/>
    </location>
</feature>
<reference evidence="2" key="2">
    <citation type="submission" date="2020-11" db="EMBL/GenBank/DDBJ databases">
        <title>Enhanced detection system for hospital associated transmission using whole genome sequencing surveillance.</title>
        <authorList>
            <person name="Harrison L.H."/>
            <person name="Van Tyne D."/>
            <person name="Marsh J.W."/>
            <person name="Griffith M.P."/>
            <person name="Snyder D.J."/>
            <person name="Cooper V.S."/>
            <person name="Mustapha M."/>
        </authorList>
    </citation>
    <scope>NUCLEOTIDE SEQUENCE</scope>
    <source>
        <strain evidence="2">PR00070</strain>
    </source>
</reference>
<name>A0A6G6SS92_9GAMM</name>
<dbReference type="AlphaFoldDB" id="A0A6G6SS92"/>
<keyword evidence="4" id="KW-1185">Reference proteome</keyword>
<dbReference type="Proteomes" id="UP000612266">
    <property type="component" value="Unassembled WGS sequence"/>
</dbReference>
<evidence type="ECO:0000313" key="4">
    <source>
        <dbReference type="Proteomes" id="UP000501338"/>
    </source>
</evidence>
<organism evidence="2 5">
    <name type="scientific">Proteus terrae subsp. cibarius</name>
    <dbReference type="NCBI Taxonomy" id="626774"/>
    <lineage>
        <taxon>Bacteria</taxon>
        <taxon>Pseudomonadati</taxon>
        <taxon>Pseudomonadota</taxon>
        <taxon>Gammaproteobacteria</taxon>
        <taxon>Enterobacterales</taxon>
        <taxon>Morganellaceae</taxon>
        <taxon>Proteus</taxon>
    </lineage>
</organism>
<dbReference type="GeneID" id="57332130"/>
<dbReference type="EMBL" id="JADSJR010000014">
    <property type="protein sequence ID" value="MBG2914991.1"/>
    <property type="molecule type" value="Genomic_DNA"/>
</dbReference>
<sequence>MGHYPEHILDIIWQRAKKISTDNETKGFRTDKENKWLQRQMFNQQEHEFGWVLSKQPESINQLIEDKTIVPVHWKTAIADQQKQETESKRVNVTLLEPPALSQLIHSSADIQSYWQYAHKISSDNEEKGFRKDYYGYVIQQNAFGDKQHQYGWTLAQLTPANKNNQTVIPINIVPIHINTAKCITNEKALIAQNTEDAKIERRRKNIIYEIIYFIVSLPGTIFSLLKF</sequence>
<gene>
    <name evidence="3" type="ORF">GTH23_11650</name>
    <name evidence="2" type="ORF">I4901_11520</name>
</gene>
<keyword evidence="1" id="KW-1133">Transmembrane helix</keyword>
<evidence type="ECO:0000313" key="2">
    <source>
        <dbReference type="EMBL" id="MBG2914991.1"/>
    </source>
</evidence>
<dbReference type="EMBL" id="CP047340">
    <property type="protein sequence ID" value="QIF90647.1"/>
    <property type="molecule type" value="Genomic_DNA"/>
</dbReference>
<proteinExistence type="predicted"/>
<evidence type="ECO:0000313" key="3">
    <source>
        <dbReference type="EMBL" id="QIF90647.1"/>
    </source>
</evidence>
<protein>
    <submittedName>
        <fullName evidence="2">Uncharacterized protein</fullName>
    </submittedName>
</protein>
<keyword evidence="1" id="KW-0472">Membrane</keyword>
<keyword evidence="1" id="KW-0812">Transmembrane</keyword>
<accession>A0A6G6SS92</accession>